<dbReference type="InterPro" id="IPR026267">
    <property type="entry name" value="YgjV"/>
</dbReference>
<sequence>MTLFALSQALIVVAMVFDVMTFQFRERRHVVYSMVAAQVLIAAHFGLLDQWTAVLVIAIAAVRNLVSLKVRSARLMWLFITLAVAVTAFTWSGPLSLLACVGSALPNLAMFSPNDRRMRKLLMVSTAIWIAHNALAGSPMATLMEVCYLAGNLVGYWRIYGRRQTAAAGEQPPAH</sequence>
<proteinExistence type="predicted"/>
<name>A0A248LLB4_9NEIS</name>
<dbReference type="InterPro" id="IPR019629">
    <property type="entry name" value="Uncharacterised_HI1736/YgjV"/>
</dbReference>
<keyword evidence="1" id="KW-0812">Transmembrane</keyword>
<dbReference type="PIRSF" id="PIRSF011443">
    <property type="entry name" value="YgjV"/>
    <property type="match status" value="1"/>
</dbReference>
<evidence type="ECO:0000313" key="3">
    <source>
        <dbReference type="Proteomes" id="UP000197424"/>
    </source>
</evidence>
<feature type="transmembrane region" description="Helical" evidence="1">
    <location>
        <begin position="31"/>
        <end position="61"/>
    </location>
</feature>
<evidence type="ECO:0000256" key="1">
    <source>
        <dbReference type="SAM" id="Phobius"/>
    </source>
</evidence>
<dbReference type="Proteomes" id="UP000197424">
    <property type="component" value="Chromosome"/>
</dbReference>
<dbReference type="RefSeq" id="WP_088861193.1">
    <property type="nucleotide sequence ID" value="NZ_CP022115.1"/>
</dbReference>
<dbReference type="OrthoDB" id="7858522at2"/>
<accession>A0A248LLB4</accession>
<protein>
    <submittedName>
        <fullName evidence="2">Membrane protein</fullName>
    </submittedName>
</protein>
<feature type="transmembrane region" description="Helical" evidence="1">
    <location>
        <begin position="73"/>
        <end position="89"/>
    </location>
</feature>
<dbReference type="AlphaFoldDB" id="A0A248LLB4"/>
<keyword evidence="1" id="KW-0472">Membrane</keyword>
<organism evidence="2 3">
    <name type="scientific">Laribacter hongkongensis</name>
    <dbReference type="NCBI Taxonomy" id="168471"/>
    <lineage>
        <taxon>Bacteria</taxon>
        <taxon>Pseudomonadati</taxon>
        <taxon>Pseudomonadota</taxon>
        <taxon>Betaproteobacteria</taxon>
        <taxon>Neisseriales</taxon>
        <taxon>Aquaspirillaceae</taxon>
        <taxon>Laribacter</taxon>
    </lineage>
</organism>
<evidence type="ECO:0000313" key="2">
    <source>
        <dbReference type="EMBL" id="ASJ25234.1"/>
    </source>
</evidence>
<keyword evidence="1" id="KW-1133">Transmembrane helix</keyword>
<dbReference type="Pfam" id="PF10688">
    <property type="entry name" value="Imp-YgjV"/>
    <property type="match status" value="1"/>
</dbReference>
<reference evidence="3" key="1">
    <citation type="submission" date="2017-06" db="EMBL/GenBank/DDBJ databases">
        <title>Whole genome sequence of Laribacter hongkongensis LHGZ1.</title>
        <authorList>
            <person name="Chen D."/>
            <person name="Wu H."/>
            <person name="Chen J."/>
        </authorList>
    </citation>
    <scope>NUCLEOTIDE SEQUENCE [LARGE SCALE GENOMIC DNA]</scope>
    <source>
        <strain evidence="3">LHGZ1</strain>
    </source>
</reference>
<gene>
    <name evidence="2" type="ORF">LHGZ1_2403</name>
</gene>
<dbReference type="EMBL" id="CP022115">
    <property type="protein sequence ID" value="ASJ25234.1"/>
    <property type="molecule type" value="Genomic_DNA"/>
</dbReference>